<dbReference type="PANTHER" id="PTHR45431:SF6">
    <property type="entry name" value="RHODANESE DOMAIN-CONTAINING PROTEIN"/>
    <property type="match status" value="1"/>
</dbReference>
<gene>
    <name evidence="2" type="ORF">SAY87_022224</name>
</gene>
<dbReference type="Proteomes" id="UP001345219">
    <property type="component" value="Chromosome 16"/>
</dbReference>
<evidence type="ECO:0000259" key="1">
    <source>
        <dbReference type="PROSITE" id="PS50206"/>
    </source>
</evidence>
<dbReference type="InterPro" id="IPR052367">
    <property type="entry name" value="Thiosulfate_ST/Rhodanese-like"/>
</dbReference>
<sequence>MAASVVAAARASRSTIFTLRPRINDSYYSRRWVARFATSAESATEEPRSVPVNAVKNLLESGHRYVDVRTGDEFIAGHPKGAINIPYMFKSGAGMDKNPKFAEEVSSSFAKDDSFLVGFRYVINVAGGYSAWLQHGLPTEAAETVASSKL</sequence>
<accession>A0AAN7JSN4</accession>
<dbReference type="AlphaFoldDB" id="A0AAN7JSN4"/>
<dbReference type="EMBL" id="JAXIOK010000016">
    <property type="protein sequence ID" value="KAK4753426.1"/>
    <property type="molecule type" value="Genomic_DNA"/>
</dbReference>
<dbReference type="SUPFAM" id="SSF52821">
    <property type="entry name" value="Rhodanese/Cell cycle control phosphatase"/>
    <property type="match status" value="1"/>
</dbReference>
<dbReference type="Gene3D" id="3.40.250.10">
    <property type="entry name" value="Rhodanese-like domain"/>
    <property type="match status" value="1"/>
</dbReference>
<dbReference type="Pfam" id="PF00581">
    <property type="entry name" value="Rhodanese"/>
    <property type="match status" value="1"/>
</dbReference>
<protein>
    <recommendedName>
        <fullName evidence="1">Rhodanese domain-containing protein</fullName>
    </recommendedName>
</protein>
<keyword evidence="3" id="KW-1185">Reference proteome</keyword>
<name>A0AAN7JSN4_9MYRT</name>
<evidence type="ECO:0000313" key="3">
    <source>
        <dbReference type="Proteomes" id="UP001345219"/>
    </source>
</evidence>
<dbReference type="CDD" id="cd00158">
    <property type="entry name" value="RHOD"/>
    <property type="match status" value="1"/>
</dbReference>
<reference evidence="2 3" key="1">
    <citation type="journal article" date="2023" name="Hortic Res">
        <title>Pangenome of water caltrop reveals structural variations and asymmetric subgenome divergence after allopolyploidization.</title>
        <authorList>
            <person name="Zhang X."/>
            <person name="Chen Y."/>
            <person name="Wang L."/>
            <person name="Yuan Y."/>
            <person name="Fang M."/>
            <person name="Shi L."/>
            <person name="Lu R."/>
            <person name="Comes H.P."/>
            <person name="Ma Y."/>
            <person name="Chen Y."/>
            <person name="Huang G."/>
            <person name="Zhou Y."/>
            <person name="Zheng Z."/>
            <person name="Qiu Y."/>
        </authorList>
    </citation>
    <scope>NUCLEOTIDE SEQUENCE [LARGE SCALE GENOMIC DNA]</scope>
    <source>
        <tissue evidence="2">Roots</tissue>
    </source>
</reference>
<feature type="domain" description="Rhodanese" evidence="1">
    <location>
        <begin position="59"/>
        <end position="141"/>
    </location>
</feature>
<dbReference type="InterPro" id="IPR001763">
    <property type="entry name" value="Rhodanese-like_dom"/>
</dbReference>
<dbReference type="PROSITE" id="PS50206">
    <property type="entry name" value="RHODANESE_3"/>
    <property type="match status" value="1"/>
</dbReference>
<organism evidence="2 3">
    <name type="scientific">Trapa incisa</name>
    <dbReference type="NCBI Taxonomy" id="236973"/>
    <lineage>
        <taxon>Eukaryota</taxon>
        <taxon>Viridiplantae</taxon>
        <taxon>Streptophyta</taxon>
        <taxon>Embryophyta</taxon>
        <taxon>Tracheophyta</taxon>
        <taxon>Spermatophyta</taxon>
        <taxon>Magnoliopsida</taxon>
        <taxon>eudicotyledons</taxon>
        <taxon>Gunneridae</taxon>
        <taxon>Pentapetalae</taxon>
        <taxon>rosids</taxon>
        <taxon>malvids</taxon>
        <taxon>Myrtales</taxon>
        <taxon>Lythraceae</taxon>
        <taxon>Trapa</taxon>
    </lineage>
</organism>
<dbReference type="PANTHER" id="PTHR45431">
    <property type="entry name" value="RHODANESE-LIKE DOMAIN-CONTAINING PROTEIN 15, CHLOROPLASTIC"/>
    <property type="match status" value="1"/>
</dbReference>
<proteinExistence type="predicted"/>
<comment type="caution">
    <text evidence="2">The sequence shown here is derived from an EMBL/GenBank/DDBJ whole genome shotgun (WGS) entry which is preliminary data.</text>
</comment>
<evidence type="ECO:0000313" key="2">
    <source>
        <dbReference type="EMBL" id="KAK4753426.1"/>
    </source>
</evidence>
<dbReference type="InterPro" id="IPR036873">
    <property type="entry name" value="Rhodanese-like_dom_sf"/>
</dbReference>